<sequence>MRLGRSDARGRRSRSIGTGVSKAAIILPFFGARVHRPNGLVFTRAVRPQNRGIMTAGRSCEFTRVRASSRRPDKTI</sequence>
<dbReference type="Proteomes" id="UP000013966">
    <property type="component" value="Chromosome 1"/>
</dbReference>
<evidence type="ECO:0000313" key="2">
    <source>
        <dbReference type="Proteomes" id="UP000013966"/>
    </source>
</evidence>
<dbReference type="EMBL" id="AP013058">
    <property type="protein sequence ID" value="BAN22454.1"/>
    <property type="molecule type" value="Genomic_DNA"/>
</dbReference>
<dbReference type="PATRIC" id="fig|758793.3.peg.699"/>
<gene>
    <name evidence="1" type="ORF">BRPE64_ACDS07000</name>
</gene>
<accession>R4WFT8</accession>
<keyword evidence="2" id="KW-1185">Reference proteome</keyword>
<reference evidence="1 2" key="1">
    <citation type="journal article" date="2013" name="Genome Announc.">
        <title>Complete Genome Sequence of Burkholderia sp. Strain RPE64, Bacterial Symbiont of the Bean Bug Riptortus pedestris.</title>
        <authorList>
            <person name="Shibata T.F."/>
            <person name="Maeda T."/>
            <person name="Nikoh N."/>
            <person name="Yamaguchi K."/>
            <person name="Oshima K."/>
            <person name="Hattori M."/>
            <person name="Nishiyama T."/>
            <person name="Hasebe M."/>
            <person name="Fukatsu T."/>
            <person name="Kikuchi Y."/>
            <person name="Shigenobu S."/>
        </authorList>
    </citation>
    <scope>NUCLEOTIDE SEQUENCE [LARGE SCALE GENOMIC DNA]</scope>
</reference>
<proteinExistence type="predicted"/>
<protein>
    <submittedName>
        <fullName evidence="1">Uncharacterized protein</fullName>
    </submittedName>
</protein>
<organism evidence="1 2">
    <name type="scientific">Caballeronia insecticola</name>
    <dbReference type="NCBI Taxonomy" id="758793"/>
    <lineage>
        <taxon>Bacteria</taxon>
        <taxon>Pseudomonadati</taxon>
        <taxon>Pseudomonadota</taxon>
        <taxon>Betaproteobacteria</taxon>
        <taxon>Burkholderiales</taxon>
        <taxon>Burkholderiaceae</taxon>
        <taxon>Caballeronia</taxon>
    </lineage>
</organism>
<dbReference type="HOGENOM" id="CLU_2647535_0_0_4"/>
<dbReference type="AlphaFoldDB" id="R4WFT8"/>
<dbReference type="KEGG" id="buo:BRPE64_ACDS07000"/>
<name>R4WFT8_9BURK</name>
<dbReference type="STRING" id="758793.BRPE64_ACDS07000"/>
<reference evidence="1 2" key="2">
    <citation type="journal article" date="2018" name="Int. J. Syst. Evol. Microbiol.">
        <title>Burkholderia insecticola sp. nov., a gut symbiotic bacterium of the bean bug Riptortus pedestris.</title>
        <authorList>
            <person name="Takeshita K."/>
            <person name="Tamaki H."/>
            <person name="Ohbayashi T."/>
            <person name="Meng X.-Y."/>
            <person name="Sone T."/>
            <person name="Mitani Y."/>
            <person name="Peeters C."/>
            <person name="Kikuchi Y."/>
            <person name="Vandamme P."/>
        </authorList>
    </citation>
    <scope>NUCLEOTIDE SEQUENCE [LARGE SCALE GENOMIC DNA]</scope>
    <source>
        <strain evidence="1">RPE64</strain>
    </source>
</reference>
<evidence type="ECO:0000313" key="1">
    <source>
        <dbReference type="EMBL" id="BAN22454.1"/>
    </source>
</evidence>